<gene>
    <name evidence="8" type="ORF">V8201_05405</name>
</gene>
<evidence type="ECO:0000313" key="9">
    <source>
        <dbReference type="Proteomes" id="UP001367771"/>
    </source>
</evidence>
<feature type="region of interest" description="Disordered" evidence="4">
    <location>
        <begin position="539"/>
        <end position="560"/>
    </location>
</feature>
<dbReference type="InterPro" id="IPR003660">
    <property type="entry name" value="HAMP_dom"/>
</dbReference>
<dbReference type="PROSITE" id="PS50111">
    <property type="entry name" value="CHEMOTAXIS_TRANSDUC_2"/>
    <property type="match status" value="1"/>
</dbReference>
<dbReference type="SMART" id="SM00283">
    <property type="entry name" value="MA"/>
    <property type="match status" value="1"/>
</dbReference>
<evidence type="ECO:0000256" key="5">
    <source>
        <dbReference type="SAM" id="Phobius"/>
    </source>
</evidence>
<dbReference type="Pfam" id="PF00672">
    <property type="entry name" value="HAMP"/>
    <property type="match status" value="1"/>
</dbReference>
<keyword evidence="1" id="KW-0145">Chemotaxis</keyword>
<organism evidence="8 9">
    <name type="scientific">Sphingomonas kyungheensis</name>
    <dbReference type="NCBI Taxonomy" id="1069987"/>
    <lineage>
        <taxon>Bacteria</taxon>
        <taxon>Pseudomonadati</taxon>
        <taxon>Pseudomonadota</taxon>
        <taxon>Alphaproteobacteria</taxon>
        <taxon>Sphingomonadales</taxon>
        <taxon>Sphingomonadaceae</taxon>
        <taxon>Sphingomonas</taxon>
    </lineage>
</organism>
<evidence type="ECO:0000259" key="6">
    <source>
        <dbReference type="PROSITE" id="PS50111"/>
    </source>
</evidence>
<dbReference type="RefSeq" id="WP_336544910.1">
    <property type="nucleotide sequence ID" value="NZ_JBBBDM010000002.1"/>
</dbReference>
<evidence type="ECO:0000259" key="7">
    <source>
        <dbReference type="PROSITE" id="PS50885"/>
    </source>
</evidence>
<dbReference type="PROSITE" id="PS50885">
    <property type="entry name" value="HAMP"/>
    <property type="match status" value="1"/>
</dbReference>
<dbReference type="InterPro" id="IPR004090">
    <property type="entry name" value="Chemotax_Me-accpt_rcpt"/>
</dbReference>
<dbReference type="InterPro" id="IPR004089">
    <property type="entry name" value="MCPsignal_dom"/>
</dbReference>
<feature type="transmembrane region" description="Helical" evidence="5">
    <location>
        <begin position="185"/>
        <end position="206"/>
    </location>
</feature>
<dbReference type="SUPFAM" id="SSF58104">
    <property type="entry name" value="Methyl-accepting chemotaxis protein (MCP) signaling domain"/>
    <property type="match status" value="1"/>
</dbReference>
<dbReference type="Proteomes" id="UP001367771">
    <property type="component" value="Unassembled WGS sequence"/>
</dbReference>
<dbReference type="PRINTS" id="PR00260">
    <property type="entry name" value="CHEMTRNSDUCR"/>
</dbReference>
<dbReference type="PANTHER" id="PTHR43531:SF11">
    <property type="entry name" value="METHYL-ACCEPTING CHEMOTAXIS PROTEIN 3"/>
    <property type="match status" value="1"/>
</dbReference>
<dbReference type="Gene3D" id="6.10.340.10">
    <property type="match status" value="1"/>
</dbReference>
<evidence type="ECO:0000256" key="4">
    <source>
        <dbReference type="SAM" id="MobiDB-lite"/>
    </source>
</evidence>
<evidence type="ECO:0000256" key="2">
    <source>
        <dbReference type="ARBA" id="ARBA00029447"/>
    </source>
</evidence>
<dbReference type="Gene3D" id="1.10.287.950">
    <property type="entry name" value="Methyl-accepting chemotaxis protein"/>
    <property type="match status" value="1"/>
</dbReference>
<evidence type="ECO:0000313" key="8">
    <source>
        <dbReference type="EMBL" id="MEI5686514.1"/>
    </source>
</evidence>
<keyword evidence="5" id="KW-0472">Membrane</keyword>
<dbReference type="Pfam" id="PF00015">
    <property type="entry name" value="MCPsignal"/>
    <property type="match status" value="1"/>
</dbReference>
<comment type="caution">
    <text evidence="8">The sequence shown here is derived from an EMBL/GenBank/DDBJ whole genome shotgun (WGS) entry which is preliminary data.</text>
</comment>
<proteinExistence type="inferred from homology"/>
<keyword evidence="5" id="KW-1133">Transmembrane helix</keyword>
<keyword evidence="5" id="KW-0812">Transmembrane</keyword>
<feature type="domain" description="HAMP" evidence="7">
    <location>
        <begin position="206"/>
        <end position="258"/>
    </location>
</feature>
<dbReference type="CDD" id="cd06225">
    <property type="entry name" value="HAMP"/>
    <property type="match status" value="1"/>
</dbReference>
<evidence type="ECO:0000256" key="3">
    <source>
        <dbReference type="PROSITE-ProRule" id="PRU00284"/>
    </source>
</evidence>
<comment type="similarity">
    <text evidence="2">Belongs to the methyl-accepting chemotaxis (MCP) protein family.</text>
</comment>
<keyword evidence="9" id="KW-1185">Reference proteome</keyword>
<dbReference type="SMART" id="SM00304">
    <property type="entry name" value="HAMP"/>
    <property type="match status" value="1"/>
</dbReference>
<sequence>MIKIKLLLTFGIVIALLIGTNAYSYVNLTLFNDTVTALLEGPAARKERIQWITEYELRATRGLYDLIEAPTDTERHKVEALNDSHRQRLKTDTAWLIDHAEDETDRQAWRAVADDIVRYGRVEQSVRALRDAGRSAEARAVAYQVARPITDDIERLETPVFYKQRDEMAASEKATTSTYRTAVRLIAVFAAVAVALSTAAALWIALGITRGLAALTQAANAVAVGDLDQQVSVTGNDEIRDLVDTVNVMTGNLRLSAVLADTIVRGDLTVDHQPLSNKDRLGHSLVAMVARLRAVVAETTGAAQVVAAGTQRLSVIAEQVSEGAVQQAAAAEQASASMEEMTANIKQNADNAIQTEAIARQASMRTEQSGVAVQEATRAMQMIVEKISIVQEIARQTDLLALNAAVEAARAGDHGKGFAVVAAEVRKLAERSQAAAGEICGISAETIAAAAHAGDMLTQLVPDIRRTADLVAEISAACREQDIGSSQINAAIQQLDLVTQDNVQASARISTTATEIAGEAAELEKGIAVFKVGSLTAPPTADATARTRAQSLVPQPAARTRTDKALLTAPSVRGFNLHLLNDEDRPPAR</sequence>
<protein>
    <submittedName>
        <fullName evidence="8">Methyl-accepting chemotaxis protein</fullName>
    </submittedName>
</protein>
<keyword evidence="3" id="KW-0807">Transducer</keyword>
<dbReference type="PANTHER" id="PTHR43531">
    <property type="entry name" value="PROTEIN ICFG"/>
    <property type="match status" value="1"/>
</dbReference>
<feature type="compositionally biased region" description="Low complexity" evidence="4">
    <location>
        <begin position="539"/>
        <end position="549"/>
    </location>
</feature>
<evidence type="ECO:0000256" key="1">
    <source>
        <dbReference type="ARBA" id="ARBA00022500"/>
    </source>
</evidence>
<feature type="domain" description="Methyl-accepting transducer" evidence="6">
    <location>
        <begin position="302"/>
        <end position="517"/>
    </location>
</feature>
<dbReference type="InterPro" id="IPR051310">
    <property type="entry name" value="MCP_chemotaxis"/>
</dbReference>
<dbReference type="EMBL" id="JBBBDM010000002">
    <property type="protein sequence ID" value="MEI5686514.1"/>
    <property type="molecule type" value="Genomic_DNA"/>
</dbReference>
<name>A0ABU8H0K5_9SPHN</name>
<accession>A0ABU8H0K5</accession>
<reference evidence="8 9" key="1">
    <citation type="journal article" date="2013" name="Int. J. Syst. Evol. Microbiol.">
        <title>Sphingomonas kyungheensis sp. nov., a bacterium with ginsenoside-converting activity isolated from soil of a ginseng field.</title>
        <authorList>
            <person name="Son H.M."/>
            <person name="Yang J.E."/>
            <person name="Park Y."/>
            <person name="Han C.K."/>
            <person name="Kim S.G."/>
            <person name="Kook M."/>
            <person name="Yi T.H."/>
        </authorList>
    </citation>
    <scope>NUCLEOTIDE SEQUENCE [LARGE SCALE GENOMIC DNA]</scope>
    <source>
        <strain evidence="8 9">LMG 26582</strain>
    </source>
</reference>